<evidence type="ECO:0000313" key="2">
    <source>
        <dbReference type="EMBL" id="VFJ67476.1"/>
    </source>
</evidence>
<gene>
    <name evidence="2" type="ORF">BECKDK2373C_GA0170839_116514</name>
</gene>
<dbReference type="Gene3D" id="3.40.50.1010">
    <property type="entry name" value="5'-nuclease"/>
    <property type="match status" value="1"/>
</dbReference>
<feature type="domain" description="PIN" evidence="1">
    <location>
        <begin position="5"/>
        <end position="120"/>
    </location>
</feature>
<dbReference type="InterPro" id="IPR002716">
    <property type="entry name" value="PIN_dom"/>
</dbReference>
<sequence length="137" mass="15835">MTALVVDACALIAYLFDEEGSDLFESLLLQARNHEIQLIMHNINLGEVYYDILKRNGVTSARESYRNIRRLPVRFEDRIDDPMIYTAGELKSKWRISYADSFAAAQAILLNAELLTTDRKEFEPLKQAGVVRIQWLR</sequence>
<accession>A0A450TJC9</accession>
<dbReference type="InterPro" id="IPR029060">
    <property type="entry name" value="PIN-like_dom_sf"/>
</dbReference>
<name>A0A450TJC9_9GAMM</name>
<dbReference type="Pfam" id="PF01850">
    <property type="entry name" value="PIN"/>
    <property type="match status" value="1"/>
</dbReference>
<dbReference type="EMBL" id="CAADEY010000165">
    <property type="protein sequence ID" value="VFJ67476.1"/>
    <property type="molecule type" value="Genomic_DNA"/>
</dbReference>
<dbReference type="AlphaFoldDB" id="A0A450TJC9"/>
<protein>
    <submittedName>
        <fullName evidence="2">Predicted nucleic acid-binding protein, contains PIN domain</fullName>
    </submittedName>
</protein>
<reference evidence="2" key="1">
    <citation type="submission" date="2019-02" db="EMBL/GenBank/DDBJ databases">
        <authorList>
            <person name="Gruber-Vodicka R. H."/>
            <person name="Seah K. B. B."/>
        </authorList>
    </citation>
    <scope>NUCLEOTIDE SEQUENCE</scope>
    <source>
        <strain evidence="2">BECK_DK161</strain>
    </source>
</reference>
<evidence type="ECO:0000259" key="1">
    <source>
        <dbReference type="Pfam" id="PF01850"/>
    </source>
</evidence>
<organism evidence="2">
    <name type="scientific">Candidatus Kentrum sp. DK</name>
    <dbReference type="NCBI Taxonomy" id="2126562"/>
    <lineage>
        <taxon>Bacteria</taxon>
        <taxon>Pseudomonadati</taxon>
        <taxon>Pseudomonadota</taxon>
        <taxon>Gammaproteobacteria</taxon>
        <taxon>Candidatus Kentrum</taxon>
    </lineage>
</organism>
<proteinExistence type="predicted"/>
<dbReference type="SUPFAM" id="SSF88723">
    <property type="entry name" value="PIN domain-like"/>
    <property type="match status" value="1"/>
</dbReference>
<dbReference type="CDD" id="cd18689">
    <property type="entry name" value="PIN_VapC-like"/>
    <property type="match status" value="1"/>
</dbReference>